<dbReference type="GO" id="GO:0003700">
    <property type="term" value="F:DNA-binding transcription factor activity"/>
    <property type="evidence" value="ECO:0007669"/>
    <property type="project" value="InterPro"/>
</dbReference>
<comment type="caution">
    <text evidence="10">The sequence shown here is derived from an EMBL/GenBank/DDBJ whole genome shotgun (WGS) entry which is preliminary data.</text>
</comment>
<keyword evidence="6" id="KW-0539">Nucleus</keyword>
<gene>
    <name evidence="10" type="ORF">B296_00033636</name>
</gene>
<dbReference type="SUPFAM" id="SSF54171">
    <property type="entry name" value="DNA-binding domain"/>
    <property type="match status" value="1"/>
</dbReference>
<feature type="domain" description="AP2/ERF" evidence="9">
    <location>
        <begin position="65"/>
        <end position="122"/>
    </location>
</feature>
<dbReference type="PRINTS" id="PR00367">
    <property type="entry name" value="ETHRSPELEMNT"/>
</dbReference>
<dbReference type="GO" id="GO:0005634">
    <property type="term" value="C:nucleus"/>
    <property type="evidence" value="ECO:0007669"/>
    <property type="project" value="UniProtKB-SubCell"/>
</dbReference>
<accession>A0A426ZY35</accession>
<sequence>MLPRSCSCLGSHHARLASPRGPPQRSRVRHQTVTQEAATCQHSTTMKPEGGKAAAGEGERGGEVRYLGVRKRRWGKWVSEIRLPRSRERIWLGSYDAPEKAARAFDAAAFFLRGTAARLNFPDQLPSDAPAEGALSHDQIQAAAARHANGTPPAASASGASDGIVTDENQELDESFVRFTAMDDNADFPLLYEEFLYGAFPEALPPHDGTAGINEHDGNDVFDEFPALWSF</sequence>
<dbReference type="Gene3D" id="3.30.730.10">
    <property type="entry name" value="AP2/ERF domain"/>
    <property type="match status" value="1"/>
</dbReference>
<feature type="region of interest" description="Disordered" evidence="8">
    <location>
        <begin position="9"/>
        <end position="59"/>
    </location>
</feature>
<name>A0A426ZY35_ENSVE</name>
<keyword evidence="5" id="KW-0804">Transcription</keyword>
<evidence type="ECO:0000259" key="9">
    <source>
        <dbReference type="PROSITE" id="PS51032"/>
    </source>
</evidence>
<evidence type="ECO:0000313" key="11">
    <source>
        <dbReference type="Proteomes" id="UP000287651"/>
    </source>
</evidence>
<dbReference type="InterPro" id="IPR016177">
    <property type="entry name" value="DNA-bd_dom_sf"/>
</dbReference>
<dbReference type="InterPro" id="IPR036955">
    <property type="entry name" value="AP2/ERF_dom_sf"/>
</dbReference>
<protein>
    <recommendedName>
        <fullName evidence="9">AP2/ERF domain-containing protein</fullName>
    </recommendedName>
</protein>
<dbReference type="GO" id="GO:0003677">
    <property type="term" value="F:DNA binding"/>
    <property type="evidence" value="ECO:0007669"/>
    <property type="project" value="UniProtKB-KW"/>
</dbReference>
<feature type="region of interest" description="Disordered" evidence="8">
    <location>
        <begin position="123"/>
        <end position="162"/>
    </location>
</feature>
<dbReference type="FunFam" id="3.30.730.10:FF:000001">
    <property type="entry name" value="Ethylene-responsive transcription factor 2"/>
    <property type="match status" value="1"/>
</dbReference>
<dbReference type="AlphaFoldDB" id="A0A426ZY35"/>
<dbReference type="CDD" id="cd00018">
    <property type="entry name" value="AP2"/>
    <property type="match status" value="1"/>
</dbReference>
<proteinExistence type="inferred from homology"/>
<evidence type="ECO:0000256" key="3">
    <source>
        <dbReference type="ARBA" id="ARBA00023125"/>
    </source>
</evidence>
<dbReference type="PROSITE" id="PS51032">
    <property type="entry name" value="AP2_ERF"/>
    <property type="match status" value="1"/>
</dbReference>
<dbReference type="Pfam" id="PF00847">
    <property type="entry name" value="AP2"/>
    <property type="match status" value="1"/>
</dbReference>
<dbReference type="PANTHER" id="PTHR31985:SF215">
    <property type="entry name" value="OS02G0781300 PROTEIN"/>
    <property type="match status" value="1"/>
</dbReference>
<evidence type="ECO:0000256" key="4">
    <source>
        <dbReference type="ARBA" id="ARBA00023159"/>
    </source>
</evidence>
<feature type="compositionally biased region" description="Polar residues" evidence="8">
    <location>
        <begin position="31"/>
        <end position="46"/>
    </location>
</feature>
<keyword evidence="3" id="KW-0238">DNA-binding</keyword>
<dbReference type="InterPro" id="IPR051032">
    <property type="entry name" value="AP2/ERF_TF_ERF_subfamily"/>
</dbReference>
<evidence type="ECO:0000256" key="7">
    <source>
        <dbReference type="ARBA" id="ARBA00024343"/>
    </source>
</evidence>
<comment type="similarity">
    <text evidence="7">Belongs to the AP2/ERF transcription factor family. ERF subfamily.</text>
</comment>
<keyword evidence="4" id="KW-0010">Activator</keyword>
<dbReference type="PANTHER" id="PTHR31985">
    <property type="entry name" value="ETHYLENE-RESPONSIVE TRANSCRIPTION FACTOR ERF042-RELATED"/>
    <property type="match status" value="1"/>
</dbReference>
<evidence type="ECO:0000256" key="6">
    <source>
        <dbReference type="ARBA" id="ARBA00023242"/>
    </source>
</evidence>
<keyword evidence="2" id="KW-0805">Transcription regulation</keyword>
<dbReference type="InterPro" id="IPR001471">
    <property type="entry name" value="AP2/ERF_dom"/>
</dbReference>
<dbReference type="Proteomes" id="UP000287651">
    <property type="component" value="Unassembled WGS sequence"/>
</dbReference>
<dbReference type="EMBL" id="AMZH03004553">
    <property type="protein sequence ID" value="RRT68863.1"/>
    <property type="molecule type" value="Genomic_DNA"/>
</dbReference>
<evidence type="ECO:0000256" key="1">
    <source>
        <dbReference type="ARBA" id="ARBA00004123"/>
    </source>
</evidence>
<reference evidence="10 11" key="1">
    <citation type="journal article" date="2014" name="Agronomy (Basel)">
        <title>A Draft Genome Sequence for Ensete ventricosum, the Drought-Tolerant Tree Against Hunger.</title>
        <authorList>
            <person name="Harrison J."/>
            <person name="Moore K.A."/>
            <person name="Paszkiewicz K."/>
            <person name="Jones T."/>
            <person name="Grant M."/>
            <person name="Ambacheew D."/>
            <person name="Muzemil S."/>
            <person name="Studholme D.J."/>
        </authorList>
    </citation>
    <scope>NUCLEOTIDE SEQUENCE [LARGE SCALE GENOMIC DNA]</scope>
</reference>
<evidence type="ECO:0000256" key="5">
    <source>
        <dbReference type="ARBA" id="ARBA00023163"/>
    </source>
</evidence>
<evidence type="ECO:0000256" key="2">
    <source>
        <dbReference type="ARBA" id="ARBA00023015"/>
    </source>
</evidence>
<dbReference type="SMART" id="SM00380">
    <property type="entry name" value="AP2"/>
    <property type="match status" value="1"/>
</dbReference>
<evidence type="ECO:0000313" key="10">
    <source>
        <dbReference type="EMBL" id="RRT68863.1"/>
    </source>
</evidence>
<organism evidence="10 11">
    <name type="scientific">Ensete ventricosum</name>
    <name type="common">Abyssinian banana</name>
    <name type="synonym">Musa ensete</name>
    <dbReference type="NCBI Taxonomy" id="4639"/>
    <lineage>
        <taxon>Eukaryota</taxon>
        <taxon>Viridiplantae</taxon>
        <taxon>Streptophyta</taxon>
        <taxon>Embryophyta</taxon>
        <taxon>Tracheophyta</taxon>
        <taxon>Spermatophyta</taxon>
        <taxon>Magnoliopsida</taxon>
        <taxon>Liliopsida</taxon>
        <taxon>Zingiberales</taxon>
        <taxon>Musaceae</taxon>
        <taxon>Ensete</taxon>
    </lineage>
</organism>
<evidence type="ECO:0000256" key="8">
    <source>
        <dbReference type="SAM" id="MobiDB-lite"/>
    </source>
</evidence>
<comment type="subcellular location">
    <subcellularLocation>
        <location evidence="1">Nucleus</location>
    </subcellularLocation>
</comment>